<feature type="transmembrane region" description="Helical" evidence="1">
    <location>
        <begin position="164"/>
        <end position="184"/>
    </location>
</feature>
<evidence type="ECO:0000313" key="3">
    <source>
        <dbReference type="Proteomes" id="UP000075809"/>
    </source>
</evidence>
<reference evidence="2 3" key="1">
    <citation type="submission" date="2015-09" db="EMBL/GenBank/DDBJ databases">
        <title>Trachymyrmex zeteki WGS genome.</title>
        <authorList>
            <person name="Nygaard S."/>
            <person name="Hu H."/>
            <person name="Boomsma J."/>
            <person name="Zhang G."/>
        </authorList>
    </citation>
    <scope>NUCLEOTIDE SEQUENCE [LARGE SCALE GENOMIC DNA]</scope>
    <source>
        <strain evidence="2">Tzet28-1</strain>
        <tissue evidence="2">Whole body</tissue>
    </source>
</reference>
<gene>
    <name evidence="2" type="ORF">ALC60_09849</name>
</gene>
<evidence type="ECO:0000256" key="1">
    <source>
        <dbReference type="SAM" id="Phobius"/>
    </source>
</evidence>
<evidence type="ECO:0000313" key="2">
    <source>
        <dbReference type="EMBL" id="KYQ51052.1"/>
    </source>
</evidence>
<accession>A0A151WT15</accession>
<dbReference type="EMBL" id="KQ982762">
    <property type="protein sequence ID" value="KYQ51052.1"/>
    <property type="molecule type" value="Genomic_DNA"/>
</dbReference>
<keyword evidence="1" id="KW-0472">Membrane</keyword>
<dbReference type="Proteomes" id="UP000075809">
    <property type="component" value="Unassembled WGS sequence"/>
</dbReference>
<keyword evidence="1" id="KW-0812">Transmembrane</keyword>
<protein>
    <recommendedName>
        <fullName evidence="4">Transmembrane protein</fullName>
    </recommendedName>
</protein>
<name>A0A151WT15_9HYME</name>
<keyword evidence="3" id="KW-1185">Reference proteome</keyword>
<proteinExistence type="predicted"/>
<evidence type="ECO:0008006" key="4">
    <source>
        <dbReference type="Google" id="ProtNLM"/>
    </source>
</evidence>
<feature type="transmembrane region" description="Helical" evidence="1">
    <location>
        <begin position="205"/>
        <end position="227"/>
    </location>
</feature>
<sequence>MLTSTLPSLRARPFLRLTTRDKFLLANSVNVSISSSSSSGVRVVCARDFRSVSVLPNPEQRLGVSWLFLPTFPVRPLQFCRAFPGMSAKNCRRRYRLCSKISCSRSLLSLKCSFSSPSGDRVDDPRVAGLPEECSVSCRQLRSFGIVSCETGSRHFPGSLSPFIVMRIVSGFLVGVLTIVCGFSRGRFLLFTSEQDEDIERKDSLLTTSFSGGFATIFVFFGSVLVICDDALFAGDFSWALDVFFVTVSCSGRCSDVFRNTSCPLSETTLRDLSTGRFCLLVDEIAELFTTVPDESILVCTSLVSFSLCFCKAFLTSTGEESSCDLLSLLQDCSCSFFVKRSFSLFAVERGSDFVLSGDFCLTLVATEVACLDGTFTAASLSSFTEGSRIFLDAGDVEEQT</sequence>
<keyword evidence="1" id="KW-1133">Transmembrane helix</keyword>
<dbReference type="AlphaFoldDB" id="A0A151WT15"/>
<organism evidence="2 3">
    <name type="scientific">Mycetomoellerius zeteki</name>
    <dbReference type="NCBI Taxonomy" id="64791"/>
    <lineage>
        <taxon>Eukaryota</taxon>
        <taxon>Metazoa</taxon>
        <taxon>Ecdysozoa</taxon>
        <taxon>Arthropoda</taxon>
        <taxon>Hexapoda</taxon>
        <taxon>Insecta</taxon>
        <taxon>Pterygota</taxon>
        <taxon>Neoptera</taxon>
        <taxon>Endopterygota</taxon>
        <taxon>Hymenoptera</taxon>
        <taxon>Apocrita</taxon>
        <taxon>Aculeata</taxon>
        <taxon>Formicoidea</taxon>
        <taxon>Formicidae</taxon>
        <taxon>Myrmicinae</taxon>
        <taxon>Mycetomoellerius</taxon>
    </lineage>
</organism>